<name>A0ABQ1X586_9BACT</name>
<keyword evidence="3" id="KW-1185">Reference proteome</keyword>
<accession>A0ABQ1X586</accession>
<comment type="caution">
    <text evidence="2">The sequence shown here is derived from an EMBL/GenBank/DDBJ whole genome shotgun (WGS) entry which is preliminary data.</text>
</comment>
<evidence type="ECO:0000256" key="1">
    <source>
        <dbReference type="SAM" id="MobiDB-lite"/>
    </source>
</evidence>
<dbReference type="Proteomes" id="UP000601361">
    <property type="component" value="Unassembled WGS sequence"/>
</dbReference>
<proteinExistence type="predicted"/>
<evidence type="ECO:0000313" key="3">
    <source>
        <dbReference type="Proteomes" id="UP000601361"/>
    </source>
</evidence>
<organism evidence="2 3">
    <name type="scientific">Hymenobacter glacieicola</name>
    <dbReference type="NCBI Taxonomy" id="1562124"/>
    <lineage>
        <taxon>Bacteria</taxon>
        <taxon>Pseudomonadati</taxon>
        <taxon>Bacteroidota</taxon>
        <taxon>Cytophagia</taxon>
        <taxon>Cytophagales</taxon>
        <taxon>Hymenobacteraceae</taxon>
        <taxon>Hymenobacter</taxon>
    </lineage>
</organism>
<feature type="region of interest" description="Disordered" evidence="1">
    <location>
        <begin position="1"/>
        <end position="28"/>
    </location>
</feature>
<dbReference type="EMBL" id="BMGS01000016">
    <property type="protein sequence ID" value="GGG60593.1"/>
    <property type="molecule type" value="Genomic_DNA"/>
</dbReference>
<dbReference type="RefSeq" id="WP_188559706.1">
    <property type="nucleotide sequence ID" value="NZ_BMGS01000016.1"/>
</dbReference>
<sequence>MKVTERTPLPDGILGSREGDPATNDLHVSDFNRSSSTNLWPALGEVAIKPALIAKAAAKRPNTPAVLNGLSASII</sequence>
<gene>
    <name evidence="2" type="ORF">GCM10011378_40760</name>
</gene>
<reference evidence="3" key="1">
    <citation type="journal article" date="2019" name="Int. J. Syst. Evol. Microbiol.">
        <title>The Global Catalogue of Microorganisms (GCM) 10K type strain sequencing project: providing services to taxonomists for standard genome sequencing and annotation.</title>
        <authorList>
            <consortium name="The Broad Institute Genomics Platform"/>
            <consortium name="The Broad Institute Genome Sequencing Center for Infectious Disease"/>
            <person name="Wu L."/>
            <person name="Ma J."/>
        </authorList>
    </citation>
    <scope>NUCLEOTIDE SEQUENCE [LARGE SCALE GENOMIC DNA]</scope>
    <source>
        <strain evidence="3">CGMCC 1.12990</strain>
    </source>
</reference>
<protein>
    <submittedName>
        <fullName evidence="2">Uncharacterized protein</fullName>
    </submittedName>
</protein>
<evidence type="ECO:0000313" key="2">
    <source>
        <dbReference type="EMBL" id="GGG60593.1"/>
    </source>
</evidence>